<evidence type="ECO:0000313" key="1">
    <source>
        <dbReference type="EMBL" id="ACQ51201.1"/>
    </source>
</evidence>
<proteinExistence type="predicted"/>
<accession>A0A3F3A561</accession>
<dbReference type="RefSeq" id="WP_012720194.1">
    <property type="nucleotide sequence ID" value="NC_012654.1"/>
</dbReference>
<protein>
    <submittedName>
        <fullName evidence="1">Uncharacterized protein</fullName>
    </submittedName>
</protein>
<gene>
    <name evidence="1" type="ordered locus">CLJ_0172</name>
</gene>
<keyword evidence="1" id="KW-0614">Plasmid</keyword>
<dbReference type="EMBL" id="CP001081">
    <property type="protein sequence ID" value="ACQ51201.1"/>
    <property type="molecule type" value="Genomic_DNA"/>
</dbReference>
<reference evidence="2" key="2">
    <citation type="submission" date="2008-05" db="EMBL/GenBank/DDBJ databases">
        <title>Genome sequence of Clostridium botulinum Ba4 strain 657 plasmid pCLJ.</title>
        <authorList>
            <person name="Shrivastava S."/>
            <person name="Brown J.L."/>
            <person name="Bruce D."/>
            <person name="Detter C."/>
            <person name="Munk C."/>
            <person name="Smith L.A."/>
            <person name="Smith T.J."/>
            <person name="Sutton G."/>
            <person name="Brettin T.S."/>
        </authorList>
    </citation>
    <scope>NUCLEOTIDE SEQUENCE [LARGE SCALE GENOMIC DNA]</scope>
    <source>
        <strain evidence="2">657 / Type Ba4</strain>
        <plasmid evidence="2">pCLJ</plasmid>
    </source>
</reference>
<dbReference type="Proteomes" id="UP000002333">
    <property type="component" value="Plasmid pCLJ"/>
</dbReference>
<dbReference type="KEGG" id="cbi:CLJ_0172"/>
<name>A0A3F3A561_CLOB6</name>
<reference evidence="1 2" key="1">
    <citation type="journal article" date="2007" name="PLoS ONE">
        <title>Analysis of the neurotoxin complex genes in Clostridium botulinum A1-A4 and B1 strains: BoNT/A3, /Ba4 and /B1 clusters are located within plasmids.</title>
        <authorList>
            <person name="Smith T.J."/>
            <person name="Hill K.K."/>
            <person name="Foley B.T."/>
            <person name="Detter J.C."/>
            <person name="Munk A.C."/>
            <person name="Bruce D.C."/>
            <person name="Doggett N.A."/>
            <person name="Smith L.A."/>
            <person name="Marks J.D."/>
            <person name="Xie G."/>
            <person name="Brettin T.S."/>
        </authorList>
    </citation>
    <scope>NUCLEOTIDE SEQUENCE [LARGE SCALE GENOMIC DNA]</scope>
    <source>
        <strain evidence="2">657 / Type Ba4</strain>
    </source>
</reference>
<sequence>MTFEKVCSEECASEIIQELYYLHKQRADDVKNQVIQKLKSRS</sequence>
<organism evidence="1 2">
    <name type="scientific">Clostridium botulinum (strain 657 / Type Ba4)</name>
    <dbReference type="NCBI Taxonomy" id="515621"/>
    <lineage>
        <taxon>Bacteria</taxon>
        <taxon>Bacillati</taxon>
        <taxon>Bacillota</taxon>
        <taxon>Clostridia</taxon>
        <taxon>Eubacteriales</taxon>
        <taxon>Clostridiaceae</taxon>
        <taxon>Clostridium</taxon>
    </lineage>
</organism>
<evidence type="ECO:0000313" key="2">
    <source>
        <dbReference type="Proteomes" id="UP000002333"/>
    </source>
</evidence>
<geneLocation type="plasmid" evidence="1 2">
    <name>pCLJ</name>
</geneLocation>
<dbReference type="AlphaFoldDB" id="A0A3F3A561"/>